<keyword evidence="4" id="KW-1185">Reference proteome</keyword>
<feature type="transmembrane region" description="Helical" evidence="1">
    <location>
        <begin position="62"/>
        <end position="83"/>
    </location>
</feature>
<dbReference type="EMBL" id="JAOPGA020000898">
    <property type="protein sequence ID" value="KAL0482835.1"/>
    <property type="molecule type" value="Genomic_DNA"/>
</dbReference>
<keyword evidence="1" id="KW-0812">Transmembrane</keyword>
<accession>A0AAW2Z1I7</accession>
<dbReference type="EMBL" id="JAOPGA020000529">
    <property type="protein sequence ID" value="KAL0479303.1"/>
    <property type="molecule type" value="Genomic_DNA"/>
</dbReference>
<keyword evidence="1" id="KW-1133">Transmembrane helix</keyword>
<organism evidence="3 4">
    <name type="scientific">Acrasis kona</name>
    <dbReference type="NCBI Taxonomy" id="1008807"/>
    <lineage>
        <taxon>Eukaryota</taxon>
        <taxon>Discoba</taxon>
        <taxon>Heterolobosea</taxon>
        <taxon>Tetramitia</taxon>
        <taxon>Eutetramitia</taxon>
        <taxon>Acrasidae</taxon>
        <taxon>Acrasis</taxon>
    </lineage>
</organism>
<evidence type="ECO:0000256" key="1">
    <source>
        <dbReference type="SAM" id="Phobius"/>
    </source>
</evidence>
<feature type="transmembrane region" description="Helical" evidence="1">
    <location>
        <begin position="95"/>
        <end position="120"/>
    </location>
</feature>
<feature type="transmembrane region" description="Helical" evidence="1">
    <location>
        <begin position="287"/>
        <end position="312"/>
    </location>
</feature>
<evidence type="ECO:0000313" key="2">
    <source>
        <dbReference type="EMBL" id="KAL0479303.1"/>
    </source>
</evidence>
<proteinExistence type="predicted"/>
<protein>
    <submittedName>
        <fullName evidence="3">Glutamyl-tRNA(Gln) amidotransferase subunit A</fullName>
    </submittedName>
</protein>
<reference evidence="3 4" key="1">
    <citation type="submission" date="2024-03" db="EMBL/GenBank/DDBJ databases">
        <title>The Acrasis kona genome and developmental transcriptomes reveal deep origins of eukaryotic multicellular pathways.</title>
        <authorList>
            <person name="Sheikh S."/>
            <person name="Fu C.-J."/>
            <person name="Brown M.W."/>
            <person name="Baldauf S.L."/>
        </authorList>
    </citation>
    <scope>NUCLEOTIDE SEQUENCE [LARGE SCALE GENOMIC DNA]</scope>
    <source>
        <strain evidence="3 4">ATCC MYA-3509</strain>
    </source>
</reference>
<evidence type="ECO:0000313" key="3">
    <source>
        <dbReference type="EMBL" id="KAL0482835.1"/>
    </source>
</evidence>
<feature type="transmembrane region" description="Helical" evidence="1">
    <location>
        <begin position="30"/>
        <end position="56"/>
    </location>
</feature>
<evidence type="ECO:0000313" key="4">
    <source>
        <dbReference type="Proteomes" id="UP001431209"/>
    </source>
</evidence>
<comment type="caution">
    <text evidence="3">The sequence shown here is derived from an EMBL/GenBank/DDBJ whole genome shotgun (WGS) entry which is preliminary data.</text>
</comment>
<name>A0AAW2Z1I7_9EUKA</name>
<gene>
    <name evidence="2" type="ORF">AKO1_008090</name>
    <name evidence="3" type="ORF">AKO1_010391</name>
</gene>
<dbReference type="Proteomes" id="UP001431209">
    <property type="component" value="Unassembled WGS sequence"/>
</dbReference>
<dbReference type="AlphaFoldDB" id="A0AAW2Z1I7"/>
<keyword evidence="1" id="KW-0472">Membrane</keyword>
<sequence>MVSNSKRLSVITKPTYVSPLAGPIPTHHRVIWTIFDVMILVYAMVHIAITFIFAWFTRTTPAMFIICFAAIIPLGIIGIIPCLCLQSLRRRYHFIFANIIYVSVAYMCVILCGCLLGWGAAGYSPYNGLNAVTNVTIPATYSSNTLFSDNSTRNIYYFSGNNTLVLSMAGKTRQCGVCGVNCCDYVHVAPLVPGTDANQWTSGNQIVPVWVATTSSSSDSLKAFGGKEQYNHINAASSQGSGIMDFTNVPLAMKNACGGSGCGEQETQAAILVAGNPKPVADYYNGFLIAGYVLSAVSVFLLVGLLVTIFFIKL</sequence>